<name>G0QJR0_ICHMU</name>
<dbReference type="RefSeq" id="XP_004039846.1">
    <property type="nucleotide sequence ID" value="XM_004039798.1"/>
</dbReference>
<dbReference type="SUPFAM" id="SSF143113">
    <property type="entry name" value="NAP-like"/>
    <property type="match status" value="1"/>
</dbReference>
<dbReference type="Pfam" id="PF00956">
    <property type="entry name" value="NAP"/>
    <property type="match status" value="1"/>
</dbReference>
<reference evidence="4 5" key="1">
    <citation type="submission" date="2011-07" db="EMBL/GenBank/DDBJ databases">
        <authorList>
            <person name="Coyne R."/>
            <person name="Brami D."/>
            <person name="Johnson J."/>
            <person name="Hostetler J."/>
            <person name="Hannick L."/>
            <person name="Clark T."/>
            <person name="Cassidy-Hanley D."/>
            <person name="Inman J."/>
        </authorList>
    </citation>
    <scope>NUCLEOTIDE SEQUENCE [LARGE SCALE GENOMIC DNA]</scope>
    <source>
        <strain evidence="4 5">G5</strain>
    </source>
</reference>
<dbReference type="InterPro" id="IPR002164">
    <property type="entry name" value="NAP_family"/>
</dbReference>
<dbReference type="FunCoup" id="G0QJR0">
    <property type="interactions" value="264"/>
</dbReference>
<dbReference type="Proteomes" id="UP000008983">
    <property type="component" value="Unassembled WGS sequence"/>
</dbReference>
<comment type="similarity">
    <text evidence="1 2">Belongs to the nucleosome assembly protein (NAP) family.</text>
</comment>
<evidence type="ECO:0000256" key="1">
    <source>
        <dbReference type="ARBA" id="ARBA00009947"/>
    </source>
</evidence>
<dbReference type="GeneID" id="14910741"/>
<evidence type="ECO:0000256" key="3">
    <source>
        <dbReference type="SAM" id="MobiDB-lite"/>
    </source>
</evidence>
<dbReference type="PANTHER" id="PTHR11875">
    <property type="entry name" value="TESTIS-SPECIFIC Y-ENCODED PROTEIN"/>
    <property type="match status" value="1"/>
</dbReference>
<dbReference type="GO" id="GO:0006334">
    <property type="term" value="P:nucleosome assembly"/>
    <property type="evidence" value="ECO:0007669"/>
    <property type="project" value="InterPro"/>
</dbReference>
<dbReference type="OrthoDB" id="312279at2759"/>
<dbReference type="InterPro" id="IPR037231">
    <property type="entry name" value="NAP-like_sf"/>
</dbReference>
<gene>
    <name evidence="4" type="ORF">IMG5_007790</name>
</gene>
<evidence type="ECO:0000313" key="5">
    <source>
        <dbReference type="Proteomes" id="UP000008983"/>
    </source>
</evidence>
<sequence length="333" mass="38807">MSCVDKNCTDVHKYEKQIQEDVDNALKELPLSEKFRAVAINYHLLKKKALDDELSEKMQLLQYEYELKSKPIYEKSQELIQGKYPAEEDLKDLQKYLKEGEKDQLEALPKEQEISEFWSKAMWNNDILAQEIKQQDGPVLKSLKRIEYIPLDACKYELIFHFSENEFFKNSTLKKTFELDKEGEPLKSTGTEIEWNEGKKTTVKITKKTQKNKKTGAKRVVEKEQKIESFFNFFNNSAPIKSTEKEESENEEENVQLDRLNIDFDIYKSLVDEVIPYSLEYFLGVKTGEDEYDDEDLDDEEDIEEPPKDKKAGKGKGNSKGGATGEKQECKQQ</sequence>
<organism evidence="4 5">
    <name type="scientific">Ichthyophthirius multifiliis</name>
    <name type="common">White spot disease agent</name>
    <name type="synonym">Ich</name>
    <dbReference type="NCBI Taxonomy" id="5932"/>
    <lineage>
        <taxon>Eukaryota</taxon>
        <taxon>Sar</taxon>
        <taxon>Alveolata</taxon>
        <taxon>Ciliophora</taxon>
        <taxon>Intramacronucleata</taxon>
        <taxon>Oligohymenophorea</taxon>
        <taxon>Hymenostomatida</taxon>
        <taxon>Ophryoglenina</taxon>
        <taxon>Ichthyophthirius</taxon>
    </lineage>
</organism>
<dbReference type="eggNOG" id="KOG1507">
    <property type="taxonomic scope" value="Eukaryota"/>
</dbReference>
<feature type="region of interest" description="Disordered" evidence="3">
    <location>
        <begin position="288"/>
        <end position="333"/>
    </location>
</feature>
<dbReference type="OMA" id="YSGDFMY"/>
<protein>
    <submittedName>
        <fullName evidence="4">Nucleosome assembly protein, putative</fullName>
    </submittedName>
</protein>
<dbReference type="GO" id="GO:0005634">
    <property type="term" value="C:nucleus"/>
    <property type="evidence" value="ECO:0007669"/>
    <property type="project" value="InterPro"/>
</dbReference>
<dbReference type="Gene3D" id="3.30.1120.90">
    <property type="entry name" value="Nucleosome assembly protein"/>
    <property type="match status" value="1"/>
</dbReference>
<dbReference type="STRING" id="857967.G0QJR0"/>
<proteinExistence type="inferred from homology"/>
<evidence type="ECO:0000256" key="2">
    <source>
        <dbReference type="RuleBase" id="RU003876"/>
    </source>
</evidence>
<feature type="compositionally biased region" description="Gly residues" evidence="3">
    <location>
        <begin position="315"/>
        <end position="324"/>
    </location>
</feature>
<dbReference type="InParanoid" id="G0QJR0"/>
<dbReference type="EMBL" id="GL983082">
    <property type="protein sequence ID" value="EGR34542.1"/>
    <property type="molecule type" value="Genomic_DNA"/>
</dbReference>
<keyword evidence="5" id="KW-1185">Reference proteome</keyword>
<feature type="compositionally biased region" description="Acidic residues" evidence="3">
    <location>
        <begin position="290"/>
        <end position="304"/>
    </location>
</feature>
<dbReference type="AlphaFoldDB" id="G0QJR0"/>
<accession>G0QJR0</accession>
<evidence type="ECO:0000313" key="4">
    <source>
        <dbReference type="EMBL" id="EGR34542.1"/>
    </source>
</evidence>